<dbReference type="SUPFAM" id="SSF56112">
    <property type="entry name" value="Protein kinase-like (PK-like)"/>
    <property type="match status" value="1"/>
</dbReference>
<protein>
    <recommendedName>
        <fullName evidence="3">Protein kinase domain-containing protein</fullName>
    </recommendedName>
</protein>
<dbReference type="AlphaFoldDB" id="A0A395RKN2"/>
<evidence type="ECO:0008006" key="3">
    <source>
        <dbReference type="Google" id="ProtNLM"/>
    </source>
</evidence>
<proteinExistence type="predicted"/>
<dbReference type="Proteomes" id="UP000266152">
    <property type="component" value="Unassembled WGS sequence"/>
</dbReference>
<dbReference type="InterPro" id="IPR011009">
    <property type="entry name" value="Kinase-like_dom_sf"/>
</dbReference>
<evidence type="ECO:0000313" key="1">
    <source>
        <dbReference type="EMBL" id="RGP60645.1"/>
    </source>
</evidence>
<gene>
    <name evidence="1" type="ORF">FSPOR_10525</name>
</gene>
<organism evidence="1 2">
    <name type="scientific">Fusarium sporotrichioides</name>
    <dbReference type="NCBI Taxonomy" id="5514"/>
    <lineage>
        <taxon>Eukaryota</taxon>
        <taxon>Fungi</taxon>
        <taxon>Dikarya</taxon>
        <taxon>Ascomycota</taxon>
        <taxon>Pezizomycotina</taxon>
        <taxon>Sordariomycetes</taxon>
        <taxon>Hypocreomycetidae</taxon>
        <taxon>Hypocreales</taxon>
        <taxon>Nectriaceae</taxon>
        <taxon>Fusarium</taxon>
    </lineage>
</organism>
<reference evidence="1 2" key="1">
    <citation type="journal article" date="2018" name="PLoS Pathog.">
        <title>Evolution of structural diversity of trichothecenes, a family of toxins produced by plant pathogenic and entomopathogenic fungi.</title>
        <authorList>
            <person name="Proctor R.H."/>
            <person name="McCormick S.P."/>
            <person name="Kim H.S."/>
            <person name="Cardoza R.E."/>
            <person name="Stanley A.M."/>
            <person name="Lindo L."/>
            <person name="Kelly A."/>
            <person name="Brown D.W."/>
            <person name="Lee T."/>
            <person name="Vaughan M.M."/>
            <person name="Alexander N.J."/>
            <person name="Busman M."/>
            <person name="Gutierrez S."/>
        </authorList>
    </citation>
    <scope>NUCLEOTIDE SEQUENCE [LARGE SCALE GENOMIC DNA]</scope>
    <source>
        <strain evidence="1 2">NRRL 3299</strain>
    </source>
</reference>
<dbReference type="EMBL" id="PXOF01000183">
    <property type="protein sequence ID" value="RGP60645.1"/>
    <property type="molecule type" value="Genomic_DNA"/>
</dbReference>
<keyword evidence="2" id="KW-1185">Reference proteome</keyword>
<name>A0A395RKN2_FUSSP</name>
<comment type="caution">
    <text evidence="1">The sequence shown here is derived from an EMBL/GenBank/DDBJ whole genome shotgun (WGS) entry which is preliminary data.</text>
</comment>
<accession>A0A395RKN2</accession>
<sequence>MATLLEEPPLYEAGAVLQLRIVKRNARFIPMSGIISVQVDSLFSQTMSPVMRISFDNRNAILKVYDRRVGSQFRRIHDVIPYDEQAKTAFHDFIRSGAVGPFLKELDDEEADPDLYFDPRDARDVREEENGIAKFEAALWRNANKNFKTEVEAYERLQDVQGIFVPRLYAVVRLHLPLDDNAAMADYLGVYGIILQSISGPTLEDLLETPYAPSTQEHLTSIVQYTVDATNEINKRGIVLEDSAPRNVVLEKSLQWRPFIIDLAQCLFKDTVFKFQAAQAKAEGDESQDLDEEFNELARMMDNAGNVGRPIQRQIRKRFGFDLNIMYPDVDELLRTGAPMKYKGYGYDTFFDPPCDARLEDGKSALCQAGKFLYSHQVVLDRGEPPL</sequence>
<dbReference type="STRING" id="5514.A0A395RKN2"/>
<evidence type="ECO:0000313" key="2">
    <source>
        <dbReference type="Proteomes" id="UP000266152"/>
    </source>
</evidence>